<feature type="region of interest" description="Disordered" evidence="7">
    <location>
        <begin position="220"/>
        <end position="239"/>
    </location>
</feature>
<evidence type="ECO:0000256" key="3">
    <source>
        <dbReference type="ARBA" id="ARBA00022670"/>
    </source>
</evidence>
<dbReference type="PANTHER" id="PTHR10381">
    <property type="entry name" value="ATP-DEPENDENT CLP PROTEASE PROTEOLYTIC SUBUNIT"/>
    <property type="match status" value="1"/>
</dbReference>
<evidence type="ECO:0000256" key="6">
    <source>
        <dbReference type="RuleBase" id="RU003567"/>
    </source>
</evidence>
<reference evidence="8 9" key="1">
    <citation type="submission" date="2014-06" db="EMBL/GenBank/DDBJ databases">
        <authorList>
            <person name="Le Roux F."/>
        </authorList>
    </citation>
    <scope>NUCLEOTIDE SEQUENCE [LARGE SCALE GENOMIC DNA]</scope>
    <source>
        <strain evidence="8 9">J5-4</strain>
    </source>
</reference>
<name>A0ABM9QSJ8_9VIBR</name>
<dbReference type="PRINTS" id="PR00127">
    <property type="entry name" value="CLPPROTEASEP"/>
</dbReference>
<dbReference type="EMBL" id="CCJX01000079">
    <property type="protein sequence ID" value="CDT25351.1"/>
    <property type="molecule type" value="Genomic_DNA"/>
</dbReference>
<keyword evidence="4" id="KW-0378">Hydrolase</keyword>
<evidence type="ECO:0000256" key="4">
    <source>
        <dbReference type="ARBA" id="ARBA00022801"/>
    </source>
</evidence>
<dbReference type="InterPro" id="IPR001907">
    <property type="entry name" value="ClpP"/>
</dbReference>
<keyword evidence="2" id="KW-0963">Cytoplasm</keyword>
<dbReference type="Pfam" id="PF25209">
    <property type="entry name" value="Phage_capsid_4"/>
    <property type="match status" value="1"/>
</dbReference>
<protein>
    <recommendedName>
        <fullName evidence="6">ATP-dependent Clp protease proteolytic subunit</fullName>
    </recommendedName>
</protein>
<dbReference type="GeneID" id="93900348"/>
<dbReference type="CDD" id="cd07016">
    <property type="entry name" value="S14_ClpP_1"/>
    <property type="match status" value="1"/>
</dbReference>
<dbReference type="InterPro" id="IPR023562">
    <property type="entry name" value="ClpP/TepA"/>
</dbReference>
<organism evidence="8 9">
    <name type="scientific">Vibrio crassostreae</name>
    <dbReference type="NCBI Taxonomy" id="246167"/>
    <lineage>
        <taxon>Bacteria</taxon>
        <taxon>Pseudomonadati</taxon>
        <taxon>Pseudomonadota</taxon>
        <taxon>Gammaproteobacteria</taxon>
        <taxon>Vibrionales</taxon>
        <taxon>Vibrionaceae</taxon>
        <taxon>Vibrio</taxon>
    </lineage>
</organism>
<dbReference type="PANTHER" id="PTHR10381:SF70">
    <property type="entry name" value="ATP-DEPENDENT CLP PROTEASE PROTEOLYTIC SUBUNIT"/>
    <property type="match status" value="1"/>
</dbReference>
<dbReference type="GO" id="GO:0006508">
    <property type="term" value="P:proteolysis"/>
    <property type="evidence" value="ECO:0007669"/>
    <property type="project" value="UniProtKB-KW"/>
</dbReference>
<evidence type="ECO:0000256" key="5">
    <source>
        <dbReference type="ARBA" id="ARBA00022825"/>
    </source>
</evidence>
<dbReference type="Gene3D" id="3.90.226.10">
    <property type="entry name" value="2-enoyl-CoA Hydratase, Chain A, domain 1"/>
    <property type="match status" value="1"/>
</dbReference>
<proteinExistence type="inferred from homology"/>
<evidence type="ECO:0000256" key="7">
    <source>
        <dbReference type="SAM" id="MobiDB-lite"/>
    </source>
</evidence>
<dbReference type="InterPro" id="IPR029045">
    <property type="entry name" value="ClpP/crotonase-like_dom_sf"/>
</dbReference>
<dbReference type="GO" id="GO:0008233">
    <property type="term" value="F:peptidase activity"/>
    <property type="evidence" value="ECO:0007669"/>
    <property type="project" value="UniProtKB-KW"/>
</dbReference>
<evidence type="ECO:0000256" key="2">
    <source>
        <dbReference type="ARBA" id="ARBA00022490"/>
    </source>
</evidence>
<evidence type="ECO:0000256" key="1">
    <source>
        <dbReference type="ARBA" id="ARBA00007039"/>
    </source>
</evidence>
<keyword evidence="5" id="KW-0720">Serine protease</keyword>
<dbReference type="RefSeq" id="WP_048666422.1">
    <property type="nucleotide sequence ID" value="NZ_AP025476.1"/>
</dbReference>
<keyword evidence="9" id="KW-1185">Reference proteome</keyword>
<dbReference type="Proteomes" id="UP000049077">
    <property type="component" value="Unassembled WGS sequence"/>
</dbReference>
<dbReference type="NCBIfam" id="NF045540">
    <property type="entry name" value="scaf_prot_MCP1"/>
    <property type="match status" value="1"/>
</dbReference>
<gene>
    <name evidence="8" type="ORF">VCR4J5_170151</name>
</gene>
<feature type="compositionally biased region" description="Polar residues" evidence="7">
    <location>
        <begin position="221"/>
        <end position="232"/>
    </location>
</feature>
<accession>A0ABM9QSJ8</accession>
<dbReference type="Pfam" id="PF00574">
    <property type="entry name" value="CLP_protease"/>
    <property type="match status" value="1"/>
</dbReference>
<evidence type="ECO:0000313" key="8">
    <source>
        <dbReference type="EMBL" id="CDT25351.1"/>
    </source>
</evidence>
<comment type="caution">
    <text evidence="8">The sequence shown here is derived from an EMBL/GenBank/DDBJ whole genome shotgun (WGS) entry which is preliminary data.</text>
</comment>
<dbReference type="NCBIfam" id="NF045542">
    <property type="entry name" value="Clp_rel_HeadMat"/>
    <property type="match status" value="1"/>
</dbReference>
<dbReference type="SUPFAM" id="SSF52096">
    <property type="entry name" value="ClpP/crotonase"/>
    <property type="match status" value="1"/>
</dbReference>
<sequence>MPKPKNSWYTLKNEADVIKIWVHGDISAWDIDAMEIIAALQVANNKEVELRMLSGGGSVYQGLAMYNALKAHKGKVMGIVDGMAASIATYVLLACDSIRMPENAMLMIHNPTIGAWGGEKEINSAFQQLQAATKTISEAYAEKSGQPLEEVLTAMEKETWFTAQAAKEWGIVDEVVEAVDLSNALQNLDESDFKNFKQAPAELMNSLTQKANEPIPLAASAQPNEPQINKPKQVSDMPKPNEELQNAVKAENQRQADIRALCSQHKVSEALTNEMLADLSCSVGQASTKILESIGSQSAAGQQEPEANLTATHMRLSNGNHVKDELQNALNARCGVADLEKDNAFGHESLLNMARACLDVNARSAITKNELVNRAFNSGDFGDIITEGIRTVMRDEAQARAPMWRELANVENLTDFRETELVMVNDAPDLMKISEDGEYKAAVLKGSGERIQLATFGREIQFTRHAIINDEIGLVAKVPRKFMQSGYRLSDKLMFNAILAGKMADGGNVFKVGEDKDWGNFINDIPAGDYAAMIMALHKVFATATTIPLSGEAGQGDALDLRGEVLIASPDHASMFEAVLNTASKPDAFNPAYRKFGKVIETARLGEVNGALALTGKDFDTVVMGFLDGQQDPWLETGDGWSSDGAKFRITYDLMSKVLDRRGIAQATFVKLGRTV</sequence>
<evidence type="ECO:0000313" key="9">
    <source>
        <dbReference type="Proteomes" id="UP000049077"/>
    </source>
</evidence>
<comment type="similarity">
    <text evidence="1 6">Belongs to the peptidase S14 family.</text>
</comment>
<keyword evidence="3 8" id="KW-0645">Protease</keyword>